<gene>
    <name evidence="9" type="ORF">OFUS_LOCUS5455</name>
</gene>
<protein>
    <recommendedName>
        <fullName evidence="8">Ammonium transporter</fullName>
    </recommendedName>
</protein>
<dbReference type="AlphaFoldDB" id="A0A8J1YAI1"/>
<comment type="similarity">
    <text evidence="2 8">Belongs to the ammonia transporter channel (TC 1.A.11.2) family.</text>
</comment>
<organism evidence="9 10">
    <name type="scientific">Owenia fusiformis</name>
    <name type="common">Polychaete worm</name>
    <dbReference type="NCBI Taxonomy" id="6347"/>
    <lineage>
        <taxon>Eukaryota</taxon>
        <taxon>Metazoa</taxon>
        <taxon>Spiralia</taxon>
        <taxon>Lophotrochozoa</taxon>
        <taxon>Annelida</taxon>
        <taxon>Polychaeta</taxon>
        <taxon>Sedentaria</taxon>
        <taxon>Canalipalpata</taxon>
        <taxon>Sabellida</taxon>
        <taxon>Oweniida</taxon>
        <taxon>Oweniidae</taxon>
        <taxon>Owenia</taxon>
    </lineage>
</organism>
<evidence type="ECO:0000256" key="8">
    <source>
        <dbReference type="RuleBase" id="RU362002"/>
    </source>
</evidence>
<dbReference type="Gene3D" id="1.10.3430.10">
    <property type="entry name" value="Ammonium transporter AmtB like domains"/>
    <property type="match status" value="1"/>
</dbReference>
<keyword evidence="4 8" id="KW-0812">Transmembrane</keyword>
<dbReference type="EMBL" id="CAIIXF020000003">
    <property type="protein sequence ID" value="CAH1778551.1"/>
    <property type="molecule type" value="Genomic_DNA"/>
</dbReference>
<evidence type="ECO:0000256" key="7">
    <source>
        <dbReference type="ARBA" id="ARBA00023177"/>
    </source>
</evidence>
<sequence length="594" mass="64003">MEYENLTTQNENSTIMGNTTTTTFKCKTCGMEAMSWDDATWILATSFIIFTMQTGFGMLEAGAVSLKNEVNIMVKNAVDVIFGGISYWAFGYGLSFGEDVGSNPFCGVGSFFVDATNDNMGVVFSTFVFQLSFATTATTIVSGMMAERTKLLTYTIFSFFNTLVYCIPAHWIWGTNGFLGALGVIDIAGSGTVHLLGAASGLVATTLLKPRLGRYDNGTKPLPLGNGTNSILGMFILWWGWLAFNCGSTFGISGGKWKLAAKSAATTLVGAMGGGASGMIYSGIRTKGQVHVPDLVNGILGALVSVTAGCAIIKPWEAIVIGGIGGLLAIIGVFLLDKLRVDDPVGGFGVHGVGGFWGMISVGLFASYDPIENMSKGQNGLFRGGGFYLLGVQLLACVCITIWSACMTLLILLPMHLIYGIRMSEDEEILGSDYVEHGIEHQLQTGVFFNGERIQSEPTLYSRRQSRRSTHILNNKVGSTASMKSYTWTVSGSIKPNDNSQKQNETELDAKSIKTVSFLPTNESKERDETDFVNSTETMKTTDNKDNENILINRRSSFKKDAEIERTISDAKIEPIETPCLSGSTINLLPGTAQ</sequence>
<dbReference type="NCBIfam" id="TIGR00836">
    <property type="entry name" value="amt"/>
    <property type="match status" value="1"/>
</dbReference>
<dbReference type="InterPro" id="IPR024041">
    <property type="entry name" value="NH4_transpt_AmtB-like_dom"/>
</dbReference>
<comment type="subcellular location">
    <subcellularLocation>
        <location evidence="8">Cell membrane</location>
        <topology evidence="8">Multi-pass membrane protein</topology>
    </subcellularLocation>
    <subcellularLocation>
        <location evidence="1">Membrane</location>
        <topology evidence="1">Multi-pass membrane protein</topology>
    </subcellularLocation>
</comment>
<dbReference type="GO" id="GO:0008519">
    <property type="term" value="F:ammonium channel activity"/>
    <property type="evidence" value="ECO:0007669"/>
    <property type="project" value="InterPro"/>
</dbReference>
<feature type="transmembrane region" description="Helical" evidence="8">
    <location>
        <begin position="388"/>
        <end position="413"/>
    </location>
</feature>
<dbReference type="GO" id="GO:0097272">
    <property type="term" value="P:ammonium homeostasis"/>
    <property type="evidence" value="ECO:0007669"/>
    <property type="project" value="TreeGrafter"/>
</dbReference>
<keyword evidence="3 8" id="KW-0813">Transport</keyword>
<evidence type="ECO:0000256" key="3">
    <source>
        <dbReference type="ARBA" id="ARBA00022448"/>
    </source>
</evidence>
<feature type="transmembrane region" description="Helical" evidence="8">
    <location>
        <begin position="295"/>
        <end position="313"/>
    </location>
</feature>
<feature type="transmembrane region" description="Helical" evidence="8">
    <location>
        <begin position="151"/>
        <end position="173"/>
    </location>
</feature>
<dbReference type="OrthoDB" id="534912at2759"/>
<dbReference type="FunFam" id="1.10.3430.10:FF:000008">
    <property type="entry name" value="Ammonium transporter"/>
    <property type="match status" value="1"/>
</dbReference>
<dbReference type="InterPro" id="IPR029020">
    <property type="entry name" value="Ammonium/urea_transptr"/>
</dbReference>
<keyword evidence="5 8" id="KW-1133">Transmembrane helix</keyword>
<dbReference type="Proteomes" id="UP000749559">
    <property type="component" value="Unassembled WGS sequence"/>
</dbReference>
<dbReference type="GO" id="GO:0005886">
    <property type="term" value="C:plasma membrane"/>
    <property type="evidence" value="ECO:0007669"/>
    <property type="project" value="UniProtKB-SubCell"/>
</dbReference>
<evidence type="ECO:0000256" key="5">
    <source>
        <dbReference type="ARBA" id="ARBA00022989"/>
    </source>
</evidence>
<dbReference type="SUPFAM" id="SSF111352">
    <property type="entry name" value="Ammonium transporter"/>
    <property type="match status" value="1"/>
</dbReference>
<keyword evidence="10" id="KW-1185">Reference proteome</keyword>
<feature type="transmembrane region" description="Helical" evidence="8">
    <location>
        <begin position="224"/>
        <end position="244"/>
    </location>
</feature>
<feature type="transmembrane region" description="Helical" evidence="8">
    <location>
        <begin position="319"/>
        <end position="336"/>
    </location>
</feature>
<evidence type="ECO:0000256" key="4">
    <source>
        <dbReference type="ARBA" id="ARBA00022692"/>
    </source>
</evidence>
<keyword evidence="6 8" id="KW-0472">Membrane</keyword>
<feature type="transmembrane region" description="Helical" evidence="8">
    <location>
        <begin position="41"/>
        <end position="64"/>
    </location>
</feature>
<feature type="transmembrane region" description="Helical" evidence="8">
    <location>
        <begin position="264"/>
        <end position="283"/>
    </location>
</feature>
<reference evidence="9" key="1">
    <citation type="submission" date="2022-03" db="EMBL/GenBank/DDBJ databases">
        <authorList>
            <person name="Martin C."/>
        </authorList>
    </citation>
    <scope>NUCLEOTIDE SEQUENCE</scope>
</reference>
<evidence type="ECO:0000256" key="2">
    <source>
        <dbReference type="ARBA" id="ARBA00005887"/>
    </source>
</evidence>
<dbReference type="Pfam" id="PF00909">
    <property type="entry name" value="Ammonium_transp"/>
    <property type="match status" value="1"/>
</dbReference>
<dbReference type="PANTHER" id="PTHR11730">
    <property type="entry name" value="AMMONIUM TRANSPORTER"/>
    <property type="match status" value="1"/>
</dbReference>
<evidence type="ECO:0000313" key="10">
    <source>
        <dbReference type="Proteomes" id="UP000749559"/>
    </source>
</evidence>
<keyword evidence="7 8" id="KW-0924">Ammonia transport</keyword>
<feature type="transmembrane region" description="Helical" evidence="8">
    <location>
        <begin position="76"/>
        <end position="94"/>
    </location>
</feature>
<name>A0A8J1YAI1_OWEFU</name>
<accession>A0A8J1YAI1</accession>
<evidence type="ECO:0000256" key="1">
    <source>
        <dbReference type="ARBA" id="ARBA00004141"/>
    </source>
</evidence>
<dbReference type="InterPro" id="IPR001905">
    <property type="entry name" value="Ammonium_transpt"/>
</dbReference>
<feature type="transmembrane region" description="Helical" evidence="8">
    <location>
        <begin position="348"/>
        <end position="368"/>
    </location>
</feature>
<evidence type="ECO:0000313" key="9">
    <source>
        <dbReference type="EMBL" id="CAH1778551.1"/>
    </source>
</evidence>
<proteinExistence type="inferred from homology"/>
<dbReference type="PANTHER" id="PTHR11730:SF58">
    <property type="entry name" value="AMMONIUM TRANSPORTER"/>
    <property type="match status" value="1"/>
</dbReference>
<comment type="caution">
    <text evidence="9">The sequence shown here is derived from an EMBL/GenBank/DDBJ whole genome shotgun (WGS) entry which is preliminary data.</text>
</comment>
<evidence type="ECO:0000256" key="6">
    <source>
        <dbReference type="ARBA" id="ARBA00023136"/>
    </source>
</evidence>
<feature type="transmembrane region" description="Helical" evidence="8">
    <location>
        <begin position="122"/>
        <end position="144"/>
    </location>
</feature>